<dbReference type="Gene3D" id="3.40.50.1820">
    <property type="entry name" value="alpha/beta hydrolase"/>
    <property type="match status" value="1"/>
</dbReference>
<keyword evidence="5" id="KW-1185">Reference proteome</keyword>
<dbReference type="PANTHER" id="PTHR11487">
    <property type="entry name" value="THIOESTERASE"/>
    <property type="match status" value="1"/>
</dbReference>
<dbReference type="AlphaFoldDB" id="A0A6M4PEI4"/>
<evidence type="ECO:0000256" key="2">
    <source>
        <dbReference type="ARBA" id="ARBA00022801"/>
    </source>
</evidence>
<organism evidence="4 5">
    <name type="scientific">Streptomyces argyrophylli</name>
    <dbReference type="NCBI Taxonomy" id="2726118"/>
    <lineage>
        <taxon>Bacteria</taxon>
        <taxon>Bacillati</taxon>
        <taxon>Actinomycetota</taxon>
        <taxon>Actinomycetes</taxon>
        <taxon>Kitasatosporales</taxon>
        <taxon>Streptomycetaceae</taxon>
        <taxon>Streptomyces</taxon>
    </lineage>
</organism>
<evidence type="ECO:0000313" key="5">
    <source>
        <dbReference type="Proteomes" id="UP000502641"/>
    </source>
</evidence>
<evidence type="ECO:0000259" key="3">
    <source>
        <dbReference type="SMART" id="SM00824"/>
    </source>
</evidence>
<dbReference type="PANTHER" id="PTHR11487:SF0">
    <property type="entry name" value="S-ACYL FATTY ACID SYNTHASE THIOESTERASE, MEDIUM CHAIN"/>
    <property type="match status" value="1"/>
</dbReference>
<keyword evidence="2" id="KW-0378">Hydrolase</keyword>
<dbReference type="Proteomes" id="UP000502641">
    <property type="component" value="Chromosome"/>
</dbReference>
<name>A0A6M4PEI4_9ACTN</name>
<reference evidence="4 5" key="1">
    <citation type="submission" date="2020-05" db="EMBL/GenBank/DDBJ databases">
        <authorList>
            <person name="Li K."/>
        </authorList>
    </citation>
    <scope>NUCLEOTIDE SEQUENCE [LARGE SCALE GENOMIC DNA]</scope>
    <source>
        <strain evidence="5">jing01</strain>
    </source>
</reference>
<dbReference type="InterPro" id="IPR001031">
    <property type="entry name" value="Thioesterase"/>
</dbReference>
<dbReference type="SUPFAM" id="SSF53474">
    <property type="entry name" value="alpha/beta-Hydrolases"/>
    <property type="match status" value="1"/>
</dbReference>
<feature type="domain" description="Thioesterase TesA-like" evidence="3">
    <location>
        <begin position="80"/>
        <end position="299"/>
    </location>
</feature>
<dbReference type="InterPro" id="IPR020802">
    <property type="entry name" value="TesA-like"/>
</dbReference>
<dbReference type="InterPro" id="IPR012223">
    <property type="entry name" value="TEII"/>
</dbReference>
<evidence type="ECO:0000313" key="4">
    <source>
        <dbReference type="EMBL" id="QJS09505.1"/>
    </source>
</evidence>
<dbReference type="GO" id="GO:0008610">
    <property type="term" value="P:lipid biosynthetic process"/>
    <property type="evidence" value="ECO:0007669"/>
    <property type="project" value="TreeGrafter"/>
</dbReference>
<dbReference type="GO" id="GO:0016787">
    <property type="term" value="F:hydrolase activity"/>
    <property type="evidence" value="ECO:0007669"/>
    <property type="project" value="UniProtKB-KW"/>
</dbReference>
<dbReference type="SMART" id="SM00824">
    <property type="entry name" value="PKS_TE"/>
    <property type="match status" value="1"/>
</dbReference>
<dbReference type="RefSeq" id="WP_171152081.1">
    <property type="nucleotide sequence ID" value="NZ_CP053189.1"/>
</dbReference>
<dbReference type="InterPro" id="IPR029058">
    <property type="entry name" value="AB_hydrolase_fold"/>
</dbReference>
<dbReference type="Pfam" id="PF00975">
    <property type="entry name" value="Thioesterase"/>
    <property type="match status" value="1"/>
</dbReference>
<dbReference type="KEGG" id="sarg:HKX69_08220"/>
<gene>
    <name evidence="4" type="ORF">HKX69_08220</name>
</gene>
<comment type="similarity">
    <text evidence="1">Belongs to the thioesterase family.</text>
</comment>
<accession>A0A6M4PEI4</accession>
<sequence>MSFLADQLIGEARRRQVRLWVDSAGRLQFAGDAPALDDRFVMLLRTQERPIAAKIGAESGDRWFKRLTRGDGDVLLYLIPAAGAGPGTYRPWSAAAPAGLRIEAVLTPGREERFGEAPFTDVAALADRIAEKILGHADRPFGVFGHSTGALVAREVTRRLGASTTLQRALFVAGALPPHLVAEPGPDPTDEELLAHLNAWQGTPAELLADPAFLRTFLPTLRADMRLFHSCRREVSPAERVSVPMVALGGLQDETAPEGHCQAWRPWAAGPFSVRRVEGGHFFPVTAADEVLATVAGQLGVPTG</sequence>
<dbReference type="EMBL" id="CP053189">
    <property type="protein sequence ID" value="QJS09505.1"/>
    <property type="molecule type" value="Genomic_DNA"/>
</dbReference>
<protein>
    <submittedName>
        <fullName evidence="4">Thioesterase</fullName>
    </submittedName>
</protein>
<proteinExistence type="inferred from homology"/>
<evidence type="ECO:0000256" key="1">
    <source>
        <dbReference type="ARBA" id="ARBA00007169"/>
    </source>
</evidence>